<dbReference type="EMBL" id="CP080544">
    <property type="protein sequence ID" value="QYR53109.1"/>
    <property type="molecule type" value="Genomic_DNA"/>
</dbReference>
<keyword evidence="1" id="KW-0732">Signal</keyword>
<gene>
    <name evidence="2" type="ORF">H8L67_00875</name>
</gene>
<name>A0ABX8WQK8_9GAMM</name>
<evidence type="ECO:0000313" key="3">
    <source>
        <dbReference type="Proteomes" id="UP000824755"/>
    </source>
</evidence>
<evidence type="ECO:0008006" key="4">
    <source>
        <dbReference type="Google" id="ProtNLM"/>
    </source>
</evidence>
<evidence type="ECO:0000313" key="2">
    <source>
        <dbReference type="EMBL" id="QYR53109.1"/>
    </source>
</evidence>
<organism evidence="2 3">
    <name type="scientific">Lysobacter soyae</name>
    <dbReference type="NCBI Taxonomy" id="2764185"/>
    <lineage>
        <taxon>Bacteria</taxon>
        <taxon>Pseudomonadati</taxon>
        <taxon>Pseudomonadota</taxon>
        <taxon>Gammaproteobacteria</taxon>
        <taxon>Lysobacterales</taxon>
        <taxon>Lysobacteraceae</taxon>
        <taxon>Lysobacter</taxon>
    </lineage>
</organism>
<dbReference type="RefSeq" id="WP_220379927.1">
    <property type="nucleotide sequence ID" value="NZ_CP080544.1"/>
</dbReference>
<proteinExistence type="predicted"/>
<protein>
    <recommendedName>
        <fullName evidence="4">DUF5666 domain-containing protein</fullName>
    </recommendedName>
</protein>
<evidence type="ECO:0000256" key="1">
    <source>
        <dbReference type="SAM" id="SignalP"/>
    </source>
</evidence>
<feature type="chain" id="PRO_5046170272" description="DUF5666 domain-containing protein" evidence="1">
    <location>
        <begin position="19"/>
        <end position="114"/>
    </location>
</feature>
<reference evidence="2 3" key="1">
    <citation type="submission" date="2021-08" db="EMBL/GenBank/DDBJ databases">
        <title>Lysobacter sp. strain CJ11 Genome sequencing and assembly.</title>
        <authorList>
            <person name="Kim I."/>
        </authorList>
    </citation>
    <scope>NUCLEOTIDE SEQUENCE [LARGE SCALE GENOMIC DNA]</scope>
    <source>
        <strain evidence="2 3">CJ11</strain>
    </source>
</reference>
<feature type="signal peptide" evidence="1">
    <location>
        <begin position="1"/>
        <end position="18"/>
    </location>
</feature>
<sequence length="114" mass="11988">MRATISTFVIATAMAVMGCTTTPTATPANDGGTFSFSGVVKARDNGCFVDGVCTITVNDTVVTTMSGRRMGPAPIWGRVEGDPQVGTRVAVYCKRVNDACTLEGSESFFIRVLP</sequence>
<dbReference type="PROSITE" id="PS51257">
    <property type="entry name" value="PROKAR_LIPOPROTEIN"/>
    <property type="match status" value="1"/>
</dbReference>
<dbReference type="Proteomes" id="UP000824755">
    <property type="component" value="Chromosome"/>
</dbReference>
<keyword evidence="3" id="KW-1185">Reference proteome</keyword>
<accession>A0ABX8WQK8</accession>